<dbReference type="Proteomes" id="UP000886268">
    <property type="component" value="Unassembled WGS sequence"/>
</dbReference>
<dbReference type="EMBL" id="DRKW01000057">
    <property type="protein sequence ID" value="HEB73778.1"/>
    <property type="molecule type" value="Genomic_DNA"/>
</dbReference>
<name>A0A7V1N296_DESA2</name>
<comment type="caution">
    <text evidence="1">The sequence shown here is derived from an EMBL/GenBank/DDBJ whole genome shotgun (WGS) entry which is preliminary data.</text>
</comment>
<protein>
    <recommendedName>
        <fullName evidence="2">Restriction endonuclease</fullName>
    </recommendedName>
</protein>
<organism evidence="1">
    <name type="scientific">Desulfofervidus auxilii</name>
    <dbReference type="NCBI Taxonomy" id="1621989"/>
    <lineage>
        <taxon>Bacteria</taxon>
        <taxon>Pseudomonadati</taxon>
        <taxon>Thermodesulfobacteriota</taxon>
        <taxon>Candidatus Desulfofervidia</taxon>
        <taxon>Candidatus Desulfofervidales</taxon>
        <taxon>Candidatus Desulfofervidaceae</taxon>
        <taxon>Candidatus Desulfofervidus</taxon>
    </lineage>
</organism>
<gene>
    <name evidence="1" type="ORF">ENJ03_00960</name>
</gene>
<evidence type="ECO:0000313" key="1">
    <source>
        <dbReference type="EMBL" id="HEB73778.1"/>
    </source>
</evidence>
<reference evidence="1" key="1">
    <citation type="journal article" date="2020" name="mSystems">
        <title>Genome- and Community-Level Interaction Insights into Carbon Utilization and Element Cycling Functions of Hydrothermarchaeota in Hydrothermal Sediment.</title>
        <authorList>
            <person name="Zhou Z."/>
            <person name="Liu Y."/>
            <person name="Xu W."/>
            <person name="Pan J."/>
            <person name="Luo Z.H."/>
            <person name="Li M."/>
        </authorList>
    </citation>
    <scope>NUCLEOTIDE SEQUENCE [LARGE SCALE GENOMIC DNA]</scope>
    <source>
        <strain evidence="1">HyVt-45</strain>
    </source>
</reference>
<proteinExistence type="predicted"/>
<evidence type="ECO:0008006" key="2">
    <source>
        <dbReference type="Google" id="ProtNLM"/>
    </source>
</evidence>
<sequence length="156" mass="18151">MKKEWDKTQDWFWEGNIQEKIANYMEITEGFKVTEKANTESKKQGPDIKGEKDGKYRIVAIKGYPSDKYTANFPGGKKGEKKRTNPNTQARHWFSEALVEILLRKCSDPNIEIALGFPYFKVYENLVERITWLRSKVGISCYFVKEAGEVIYLHSD</sequence>
<accession>A0A7V1N296</accession>
<dbReference type="AlphaFoldDB" id="A0A7V1N296"/>